<organism evidence="1 2">
    <name type="scientific">Lysobacter enzymogenes</name>
    <dbReference type="NCBI Taxonomy" id="69"/>
    <lineage>
        <taxon>Bacteria</taxon>
        <taxon>Pseudomonadati</taxon>
        <taxon>Pseudomonadota</taxon>
        <taxon>Gammaproteobacteria</taxon>
        <taxon>Lysobacterales</taxon>
        <taxon>Lysobacteraceae</taxon>
        <taxon>Lysobacter</taxon>
    </lineage>
</organism>
<accession>A0A0S2DPQ3</accession>
<protein>
    <submittedName>
        <fullName evidence="1">Uncharacterized protein</fullName>
    </submittedName>
</protein>
<name>A0A0S2DPQ3_LYSEN</name>
<evidence type="ECO:0000313" key="2">
    <source>
        <dbReference type="Proteomes" id="UP000061569"/>
    </source>
</evidence>
<reference evidence="1 2" key="1">
    <citation type="submission" date="2015-11" db="EMBL/GenBank/DDBJ databases">
        <title>Genome sequences of Lysobacter enzymogenes strain C3 and Lysobacter antibioticus ATCC 29479.</title>
        <authorList>
            <person name="Kobayashi D.Y."/>
        </authorList>
    </citation>
    <scope>NUCLEOTIDE SEQUENCE [LARGE SCALE GENOMIC DNA]</scope>
    <source>
        <strain evidence="1 2">C3</strain>
    </source>
</reference>
<evidence type="ECO:0000313" key="1">
    <source>
        <dbReference type="EMBL" id="ALN60419.1"/>
    </source>
</evidence>
<proteinExistence type="predicted"/>
<dbReference type="KEGG" id="lez:GLE_5078"/>
<gene>
    <name evidence="1" type="ORF">GLE_5078</name>
</gene>
<sequence length="283" mass="29288">MILADRGRVNPVAQQRRRFARTGSVVAVTRLQRRAAGCRADLRRRRVVRRTPPSARGHGHGFDAARPASSSVSEVRASLEAGGCERRPRIATSARLGSLRAAAATLRCWNSHATKLSEAAFLSNRLRKRSAASSTIRGKRRQDADMDAVAWTGLAMLLAANALATRKAWRCRRLRPGVRGALIVGVWLLPVFGAVWALLATELPAVPARMRVRIVAGSHGARRGPAGEGAAFWAHVGATIDSGGSGGSYCGSDSSGGCHGGGDGGSGGDCGGGGGDGGGGGCH</sequence>
<dbReference type="PATRIC" id="fig|69.6.peg.5005"/>
<dbReference type="Proteomes" id="UP000061569">
    <property type="component" value="Chromosome"/>
</dbReference>
<dbReference type="AlphaFoldDB" id="A0A0S2DPQ3"/>
<dbReference type="EMBL" id="CP013140">
    <property type="protein sequence ID" value="ALN60419.1"/>
    <property type="molecule type" value="Genomic_DNA"/>
</dbReference>